<evidence type="ECO:0000256" key="6">
    <source>
        <dbReference type="ARBA" id="ARBA00023136"/>
    </source>
</evidence>
<dbReference type="SMART" id="SM00382">
    <property type="entry name" value="AAA"/>
    <property type="match status" value="1"/>
</dbReference>
<feature type="transmembrane region" description="Helical" evidence="8">
    <location>
        <begin position="74"/>
        <end position="92"/>
    </location>
</feature>
<dbReference type="InterPro" id="IPR017871">
    <property type="entry name" value="ABC_transporter-like_CS"/>
</dbReference>
<feature type="compositionally biased region" description="Basic and acidic residues" evidence="7">
    <location>
        <begin position="596"/>
        <end position="605"/>
    </location>
</feature>
<evidence type="ECO:0000256" key="7">
    <source>
        <dbReference type="SAM" id="MobiDB-lite"/>
    </source>
</evidence>
<comment type="subcellular location">
    <subcellularLocation>
        <location evidence="1">Cell membrane</location>
        <topology evidence="1">Multi-pass membrane protein</topology>
    </subcellularLocation>
</comment>
<dbReference type="PROSITE" id="PS50929">
    <property type="entry name" value="ABC_TM1F"/>
    <property type="match status" value="1"/>
</dbReference>
<feature type="region of interest" description="Disordered" evidence="7">
    <location>
        <begin position="1"/>
        <end position="21"/>
    </location>
</feature>
<evidence type="ECO:0000313" key="11">
    <source>
        <dbReference type="EMBL" id="GAA2247074.1"/>
    </source>
</evidence>
<dbReference type="CDD" id="cd18550">
    <property type="entry name" value="ABC_6TM_exporter_like"/>
    <property type="match status" value="1"/>
</dbReference>
<gene>
    <name evidence="11" type="ORF">GCM10010430_31430</name>
</gene>
<dbReference type="PROSITE" id="PS00211">
    <property type="entry name" value="ABC_TRANSPORTER_1"/>
    <property type="match status" value="1"/>
</dbReference>
<feature type="compositionally biased region" description="Low complexity" evidence="7">
    <location>
        <begin position="643"/>
        <end position="659"/>
    </location>
</feature>
<evidence type="ECO:0000259" key="9">
    <source>
        <dbReference type="PROSITE" id="PS50893"/>
    </source>
</evidence>
<reference evidence="11 12" key="1">
    <citation type="journal article" date="2019" name="Int. J. Syst. Evol. Microbiol.">
        <title>The Global Catalogue of Microorganisms (GCM) 10K type strain sequencing project: providing services to taxonomists for standard genome sequencing and annotation.</title>
        <authorList>
            <consortium name="The Broad Institute Genomics Platform"/>
            <consortium name="The Broad Institute Genome Sequencing Center for Infectious Disease"/>
            <person name="Wu L."/>
            <person name="Ma J."/>
        </authorList>
    </citation>
    <scope>NUCLEOTIDE SEQUENCE [LARGE SCALE GENOMIC DNA]</scope>
    <source>
        <strain evidence="11 12">JCM 7356</strain>
    </source>
</reference>
<dbReference type="Pfam" id="PF00005">
    <property type="entry name" value="ABC_tran"/>
    <property type="match status" value="1"/>
</dbReference>
<dbReference type="RefSeq" id="WP_344636992.1">
    <property type="nucleotide sequence ID" value="NZ_BAAATR010000012.1"/>
</dbReference>
<feature type="domain" description="ABC transmembrane type-1" evidence="10">
    <location>
        <begin position="39"/>
        <end position="325"/>
    </location>
</feature>
<evidence type="ECO:0000313" key="12">
    <source>
        <dbReference type="Proteomes" id="UP001500305"/>
    </source>
</evidence>
<feature type="region of interest" description="Disordered" evidence="7">
    <location>
        <begin position="596"/>
        <end position="659"/>
    </location>
</feature>
<keyword evidence="12" id="KW-1185">Reference proteome</keyword>
<dbReference type="InterPro" id="IPR036640">
    <property type="entry name" value="ABC1_TM_sf"/>
</dbReference>
<evidence type="ECO:0000256" key="8">
    <source>
        <dbReference type="SAM" id="Phobius"/>
    </source>
</evidence>
<protein>
    <submittedName>
        <fullName evidence="11">ABC transporter ATP-binding protein</fullName>
    </submittedName>
</protein>
<dbReference type="InterPro" id="IPR003593">
    <property type="entry name" value="AAA+_ATPase"/>
</dbReference>
<feature type="compositionally biased region" description="Pro residues" evidence="7">
    <location>
        <begin position="9"/>
        <end position="21"/>
    </location>
</feature>
<evidence type="ECO:0000256" key="2">
    <source>
        <dbReference type="ARBA" id="ARBA00022692"/>
    </source>
</evidence>
<dbReference type="SUPFAM" id="SSF52540">
    <property type="entry name" value="P-loop containing nucleoside triphosphate hydrolases"/>
    <property type="match status" value="1"/>
</dbReference>
<organism evidence="11 12">
    <name type="scientific">Kitasatospora cystarginea</name>
    <dbReference type="NCBI Taxonomy" id="58350"/>
    <lineage>
        <taxon>Bacteria</taxon>
        <taxon>Bacillati</taxon>
        <taxon>Actinomycetota</taxon>
        <taxon>Actinomycetes</taxon>
        <taxon>Kitasatosporales</taxon>
        <taxon>Streptomycetaceae</taxon>
        <taxon>Kitasatospora</taxon>
    </lineage>
</organism>
<dbReference type="InterPro" id="IPR027417">
    <property type="entry name" value="P-loop_NTPase"/>
</dbReference>
<dbReference type="PANTHER" id="PTHR43394:SF7">
    <property type="entry name" value="ABC TRANSPORTER B FAMILY MEMBER 28"/>
    <property type="match status" value="1"/>
</dbReference>
<feature type="domain" description="ABC transporter" evidence="9">
    <location>
        <begin position="359"/>
        <end position="595"/>
    </location>
</feature>
<dbReference type="PROSITE" id="PS50893">
    <property type="entry name" value="ABC_TRANSPORTER_2"/>
    <property type="match status" value="1"/>
</dbReference>
<keyword evidence="6 8" id="KW-0472">Membrane</keyword>
<dbReference type="InterPro" id="IPR011527">
    <property type="entry name" value="ABC1_TM_dom"/>
</dbReference>
<dbReference type="SUPFAM" id="SSF90123">
    <property type="entry name" value="ABC transporter transmembrane region"/>
    <property type="match status" value="1"/>
</dbReference>
<dbReference type="EMBL" id="BAAATR010000012">
    <property type="protein sequence ID" value="GAA2247074.1"/>
    <property type="molecule type" value="Genomic_DNA"/>
</dbReference>
<keyword evidence="2 8" id="KW-0812">Transmembrane</keyword>
<evidence type="ECO:0000259" key="10">
    <source>
        <dbReference type="PROSITE" id="PS50929"/>
    </source>
</evidence>
<accession>A0ABN3E2B2</accession>
<keyword evidence="3" id="KW-0547">Nucleotide-binding</keyword>
<dbReference type="Gene3D" id="3.40.50.300">
    <property type="entry name" value="P-loop containing nucleotide triphosphate hydrolases"/>
    <property type="match status" value="1"/>
</dbReference>
<feature type="transmembrane region" description="Helical" evidence="8">
    <location>
        <begin position="265"/>
        <end position="284"/>
    </location>
</feature>
<sequence>MKPDRLDWTPPPRAQGEPGPPAQVRRILALFRPYVGRLALVGLLVAASAVVSVATPFLLRAVLDTAIPQGRTGLLSLLVLGMITAAVVNSIFNVLQTLISTTVGQHVMHDLRTAVYSHLQRMSLAFFTRTRTGEVQSRIANDIGGMQSTVTSTATSLVSNLTSVVATVVAMVALDWRLTVVSLLLLPVFVWISRRVGNERKRITGERQKQLAVMSSAVQESLSVSGVLLGRTMGRSDSLSLEFTGQSAELAKLEVRSSMAGRWRMSTIGIVMAAMPAVIYWAAGLASAEGAPIVSIGTLVAFVSLQQGLLRPAVSLLSTGVDVQTSLALFQRIFEYLDLPVEIQEPGHPVRLDRVRGDVVLEDVEFRYHPDQPQPTLAGIDLKVPAGSSLAVVGETGSGKTSLSYLVPRLYDVTGGRVAIDGTDVRELSFATLAETVGVVSQETYLFHASVADNLRFAKPDATDAELVAAAEAAQIHHMIAALPEGYDTVVGERGYRFSGGEKQRLAIARTILRNPPVLILDEATSALDNQTERAVQQAIDALAVGRTTITIAHRLSTVRHADQIAVLDGGRIAELGTHEQLLALDGRYAALLRREHPVPARRPDGTPTNGPSGKGASVGVPTVNGQAVGGRALDGETLNGEALPGQAPNGQAAAGRSL</sequence>
<evidence type="ECO:0000256" key="4">
    <source>
        <dbReference type="ARBA" id="ARBA00022840"/>
    </source>
</evidence>
<comment type="caution">
    <text evidence="11">The sequence shown here is derived from an EMBL/GenBank/DDBJ whole genome shotgun (WGS) entry which is preliminary data.</text>
</comment>
<evidence type="ECO:0000256" key="1">
    <source>
        <dbReference type="ARBA" id="ARBA00004651"/>
    </source>
</evidence>
<dbReference type="InterPro" id="IPR039421">
    <property type="entry name" value="Type_1_exporter"/>
</dbReference>
<dbReference type="GO" id="GO:0005524">
    <property type="term" value="F:ATP binding"/>
    <property type="evidence" value="ECO:0007669"/>
    <property type="project" value="UniProtKB-KW"/>
</dbReference>
<dbReference type="Pfam" id="PF00664">
    <property type="entry name" value="ABC_membrane"/>
    <property type="match status" value="1"/>
</dbReference>
<dbReference type="Proteomes" id="UP001500305">
    <property type="component" value="Unassembled WGS sequence"/>
</dbReference>
<proteinExistence type="predicted"/>
<feature type="transmembrane region" description="Helical" evidence="8">
    <location>
        <begin position="164"/>
        <end position="192"/>
    </location>
</feature>
<feature type="transmembrane region" description="Helical" evidence="8">
    <location>
        <begin position="38"/>
        <end position="62"/>
    </location>
</feature>
<keyword evidence="4 11" id="KW-0067">ATP-binding</keyword>
<dbReference type="PANTHER" id="PTHR43394">
    <property type="entry name" value="ATP-DEPENDENT PERMEASE MDL1, MITOCHONDRIAL"/>
    <property type="match status" value="1"/>
</dbReference>
<evidence type="ECO:0000256" key="3">
    <source>
        <dbReference type="ARBA" id="ARBA00022741"/>
    </source>
</evidence>
<name>A0ABN3E2B2_9ACTN</name>
<dbReference type="Gene3D" id="1.20.1560.10">
    <property type="entry name" value="ABC transporter type 1, transmembrane domain"/>
    <property type="match status" value="1"/>
</dbReference>
<keyword evidence="5 8" id="KW-1133">Transmembrane helix</keyword>
<evidence type="ECO:0000256" key="5">
    <source>
        <dbReference type="ARBA" id="ARBA00022989"/>
    </source>
</evidence>
<dbReference type="InterPro" id="IPR003439">
    <property type="entry name" value="ABC_transporter-like_ATP-bd"/>
</dbReference>